<evidence type="ECO:0000256" key="1">
    <source>
        <dbReference type="SAM" id="MobiDB-lite"/>
    </source>
</evidence>
<feature type="compositionally biased region" description="Basic and acidic residues" evidence="1">
    <location>
        <begin position="55"/>
        <end position="69"/>
    </location>
</feature>
<feature type="compositionally biased region" description="Basic residues" evidence="1">
    <location>
        <begin position="197"/>
        <end position="214"/>
    </location>
</feature>
<feature type="compositionally biased region" description="Basic and acidic residues" evidence="1">
    <location>
        <begin position="278"/>
        <end position="289"/>
    </location>
</feature>
<comment type="caution">
    <text evidence="3">The sequence shown here is derived from an EMBL/GenBank/DDBJ whole genome shotgun (WGS) entry which is preliminary data.</text>
</comment>
<accession>A0A8J2P380</accession>
<feature type="compositionally biased region" description="Acidic residues" evidence="1">
    <location>
        <begin position="265"/>
        <end position="277"/>
    </location>
</feature>
<feature type="compositionally biased region" description="Polar residues" evidence="1">
    <location>
        <begin position="137"/>
        <end position="147"/>
    </location>
</feature>
<dbReference type="InterPro" id="IPR058883">
    <property type="entry name" value="DZIP1_dom"/>
</dbReference>
<keyword evidence="4" id="KW-1185">Reference proteome</keyword>
<dbReference type="Pfam" id="PF25977">
    <property type="entry name" value="DZIP1"/>
    <property type="match status" value="1"/>
</dbReference>
<name>A0A8J2P380_9HEXA</name>
<feature type="compositionally biased region" description="Polar residues" evidence="1">
    <location>
        <begin position="457"/>
        <end position="471"/>
    </location>
</feature>
<feature type="compositionally biased region" description="Polar residues" evidence="1">
    <location>
        <begin position="311"/>
        <end position="324"/>
    </location>
</feature>
<dbReference type="Proteomes" id="UP000708208">
    <property type="component" value="Unassembled WGS sequence"/>
</dbReference>
<evidence type="ECO:0000313" key="4">
    <source>
        <dbReference type="Proteomes" id="UP000708208"/>
    </source>
</evidence>
<organism evidence="3 4">
    <name type="scientific">Allacma fusca</name>
    <dbReference type="NCBI Taxonomy" id="39272"/>
    <lineage>
        <taxon>Eukaryota</taxon>
        <taxon>Metazoa</taxon>
        <taxon>Ecdysozoa</taxon>
        <taxon>Arthropoda</taxon>
        <taxon>Hexapoda</taxon>
        <taxon>Collembola</taxon>
        <taxon>Symphypleona</taxon>
        <taxon>Sminthuridae</taxon>
        <taxon>Allacma</taxon>
    </lineage>
</organism>
<dbReference type="EMBL" id="CAJVCH010192097">
    <property type="protein sequence ID" value="CAG7730295.1"/>
    <property type="molecule type" value="Genomic_DNA"/>
</dbReference>
<proteinExistence type="predicted"/>
<feature type="region of interest" description="Disordered" evidence="1">
    <location>
        <begin position="128"/>
        <end position="147"/>
    </location>
</feature>
<feature type="domain" description="Cilium assembly protein DZIP1" evidence="2">
    <location>
        <begin position="92"/>
        <end position="147"/>
    </location>
</feature>
<protein>
    <recommendedName>
        <fullName evidence="2">Cilium assembly protein DZIP1 domain-containing protein</fullName>
    </recommendedName>
</protein>
<feature type="compositionally biased region" description="Polar residues" evidence="1">
    <location>
        <begin position="394"/>
        <end position="409"/>
    </location>
</feature>
<gene>
    <name evidence="3" type="ORF">AFUS01_LOCUS18952</name>
</gene>
<sequence>MVTANEIKPENVFKPVIPQLIAVKSRHEYEEPEDVLKFDQVQEYSQSEEEDTTDDLSRNEIIDTEKHPEVGAQSNIPEERLHDPEELSGISKMQAHVTQEVNNQLQALGLDPNAPEISAQDMKRISKQFQARRESVQSRASNFEEQQQVVKPDFQSAAAAVQNNDRLDPRNTAATLEKASRSPLIKVLTAVRTSGMKMHKRVKSAITKTPKRRTSLTLSTLAKPSKESFFSRARWGRKKTPLNVNKEIPPEEKSLEKSSSSSEYTESDESSSESEQDVEVHYIPKEKLPNSKTSTPVKVEPGKIHEIEMSDSVSKPNGNPASRSLQKRKTSTRSQKASTLRNKEAISNKIVGKEKSKQKLELKQEPSFKKPVRRSLDAEFDQATPKKVVEHVSDSLSGDQSTGDEISSSWEEEEGNLDAGAYVHLTPQNNPGERQTRHDPSAIPSNTSEKPFRKDTLSNTGKSGKHQQQMNAAVGKPLTTRPRIALDSWDAVDDDEFQSKPSFENKPTLVSQRWNDEPLYPNTGGRRTPMSMVQTGESTDKSRNSTQQQRKGKHEGKNMRDSPLNNSWDSN</sequence>
<dbReference type="AlphaFoldDB" id="A0A8J2P380"/>
<reference evidence="3" key="1">
    <citation type="submission" date="2021-06" db="EMBL/GenBank/DDBJ databases">
        <authorList>
            <person name="Hodson N. C."/>
            <person name="Mongue J. A."/>
            <person name="Jaron S. K."/>
        </authorList>
    </citation>
    <scope>NUCLEOTIDE SEQUENCE</scope>
</reference>
<evidence type="ECO:0000313" key="3">
    <source>
        <dbReference type="EMBL" id="CAG7730295.1"/>
    </source>
</evidence>
<feature type="region of interest" description="Disordered" evidence="1">
    <location>
        <begin position="28"/>
        <end position="89"/>
    </location>
</feature>
<feature type="compositionally biased region" description="Basic and acidic residues" evidence="1">
    <location>
        <begin position="28"/>
        <end position="37"/>
    </location>
</feature>
<evidence type="ECO:0000259" key="2">
    <source>
        <dbReference type="Pfam" id="PF25977"/>
    </source>
</evidence>
<feature type="compositionally biased region" description="Basic and acidic residues" evidence="1">
    <location>
        <begin position="341"/>
        <end position="368"/>
    </location>
</feature>
<feature type="region of interest" description="Disordered" evidence="1">
    <location>
        <begin position="196"/>
        <end position="571"/>
    </location>
</feature>